<sequence length="57" mass="5619">MNPASFITFAAFLTFGTSASFVVARKAASSSSVNISPADTDSPSSSLTSGADSAAIT</sequence>
<keyword evidence="2" id="KW-0732">Signal</keyword>
<dbReference type="EMBL" id="JWZX01001602">
    <property type="protein sequence ID" value="KOO33096.1"/>
    <property type="molecule type" value="Genomic_DNA"/>
</dbReference>
<evidence type="ECO:0008006" key="5">
    <source>
        <dbReference type="Google" id="ProtNLM"/>
    </source>
</evidence>
<name>A0A0M0K2K0_9EUKA</name>
<dbReference type="Proteomes" id="UP000037460">
    <property type="component" value="Unassembled WGS sequence"/>
</dbReference>
<feature type="signal peptide" evidence="2">
    <location>
        <begin position="1"/>
        <end position="19"/>
    </location>
</feature>
<evidence type="ECO:0000256" key="2">
    <source>
        <dbReference type="SAM" id="SignalP"/>
    </source>
</evidence>
<evidence type="ECO:0000313" key="3">
    <source>
        <dbReference type="EMBL" id="KOO33096.1"/>
    </source>
</evidence>
<feature type="region of interest" description="Disordered" evidence="1">
    <location>
        <begin position="29"/>
        <end position="57"/>
    </location>
</feature>
<gene>
    <name evidence="3" type="ORF">Ctob_013421</name>
</gene>
<evidence type="ECO:0000313" key="4">
    <source>
        <dbReference type="Proteomes" id="UP000037460"/>
    </source>
</evidence>
<organism evidence="3 4">
    <name type="scientific">Chrysochromulina tobinii</name>
    <dbReference type="NCBI Taxonomy" id="1460289"/>
    <lineage>
        <taxon>Eukaryota</taxon>
        <taxon>Haptista</taxon>
        <taxon>Haptophyta</taxon>
        <taxon>Prymnesiophyceae</taxon>
        <taxon>Prymnesiales</taxon>
        <taxon>Chrysochromulinaceae</taxon>
        <taxon>Chrysochromulina</taxon>
    </lineage>
</organism>
<accession>A0A0M0K2K0</accession>
<evidence type="ECO:0000256" key="1">
    <source>
        <dbReference type="SAM" id="MobiDB-lite"/>
    </source>
</evidence>
<feature type="chain" id="PRO_5005602418" description="Secreted protein" evidence="2">
    <location>
        <begin position="20"/>
        <end position="57"/>
    </location>
</feature>
<dbReference type="AlphaFoldDB" id="A0A0M0K2K0"/>
<proteinExistence type="predicted"/>
<protein>
    <recommendedName>
        <fullName evidence="5">Secreted protein</fullName>
    </recommendedName>
</protein>
<feature type="compositionally biased region" description="Polar residues" evidence="1">
    <location>
        <begin position="34"/>
        <end position="57"/>
    </location>
</feature>
<keyword evidence="4" id="KW-1185">Reference proteome</keyword>
<reference evidence="4" key="1">
    <citation type="journal article" date="2015" name="PLoS Genet.">
        <title>Genome Sequence and Transcriptome Analyses of Chrysochromulina tobin: Metabolic Tools for Enhanced Algal Fitness in the Prominent Order Prymnesiales (Haptophyceae).</title>
        <authorList>
            <person name="Hovde B.T."/>
            <person name="Deodato C.R."/>
            <person name="Hunsperger H.M."/>
            <person name="Ryken S.A."/>
            <person name="Yost W."/>
            <person name="Jha R.K."/>
            <person name="Patterson J."/>
            <person name="Monnat R.J. Jr."/>
            <person name="Barlow S.B."/>
            <person name="Starkenburg S.R."/>
            <person name="Cattolico R.A."/>
        </authorList>
    </citation>
    <scope>NUCLEOTIDE SEQUENCE</scope>
    <source>
        <strain evidence="4">CCMP291</strain>
    </source>
</reference>
<comment type="caution">
    <text evidence="3">The sequence shown here is derived from an EMBL/GenBank/DDBJ whole genome shotgun (WGS) entry which is preliminary data.</text>
</comment>